<keyword evidence="3 7" id="KW-0812">Transmembrane</keyword>
<feature type="domain" description="Amino acid permease/ SLC12A" evidence="8">
    <location>
        <begin position="6"/>
        <end position="96"/>
    </location>
</feature>
<reference evidence="9 10" key="2">
    <citation type="submission" date="2009-03" db="EMBL/GenBank/DDBJ databases">
        <title>Comparison of the complete genome sequences of Rhodococcus erythropolis PR4 and Rhodococcus opacus B4.</title>
        <authorList>
            <person name="Takarada H."/>
            <person name="Sekine M."/>
            <person name="Hosoyama A."/>
            <person name="Yamada R."/>
            <person name="Fujisawa T."/>
            <person name="Omata S."/>
            <person name="Shimizu A."/>
            <person name="Tsukatani N."/>
            <person name="Tanikawa S."/>
            <person name="Fujita N."/>
            <person name="Harayama S."/>
        </authorList>
    </citation>
    <scope>NUCLEOTIDE SEQUENCE [LARGE SCALE GENOMIC DNA]</scope>
    <source>
        <strain evidence="9 10">B4</strain>
        <plasmid evidence="9 10">pROB02</plasmid>
    </source>
</reference>
<dbReference type="HOGENOM" id="CLU_1957855_0_0_11"/>
<feature type="transmembrane region" description="Helical" evidence="7">
    <location>
        <begin position="83"/>
        <end position="100"/>
    </location>
</feature>
<dbReference type="Gene3D" id="1.20.1740.10">
    <property type="entry name" value="Amino acid/polyamine transporter I"/>
    <property type="match status" value="1"/>
</dbReference>
<dbReference type="GO" id="GO:0006865">
    <property type="term" value="P:amino acid transport"/>
    <property type="evidence" value="ECO:0007669"/>
    <property type="project" value="UniProtKB-KW"/>
</dbReference>
<evidence type="ECO:0000313" key="10">
    <source>
        <dbReference type="Proteomes" id="UP000002212"/>
    </source>
</evidence>
<comment type="subcellular location">
    <subcellularLocation>
        <location evidence="1">Membrane</location>
        <topology evidence="1">Multi-pass membrane protein</topology>
    </subcellularLocation>
</comment>
<dbReference type="GO" id="GO:0016020">
    <property type="term" value="C:membrane"/>
    <property type="evidence" value="ECO:0007669"/>
    <property type="project" value="UniProtKB-SubCell"/>
</dbReference>
<keyword evidence="2" id="KW-0813">Transport</keyword>
<dbReference type="PANTHER" id="PTHR43495">
    <property type="entry name" value="GABA PERMEASE"/>
    <property type="match status" value="1"/>
</dbReference>
<evidence type="ECO:0000256" key="3">
    <source>
        <dbReference type="ARBA" id="ARBA00022692"/>
    </source>
</evidence>
<dbReference type="AlphaFoldDB" id="C1BE27"/>
<dbReference type="PANTHER" id="PTHR43495:SF5">
    <property type="entry name" value="GAMMA-AMINOBUTYRIC ACID PERMEASE"/>
    <property type="match status" value="1"/>
</dbReference>
<name>C1BE27_RHOOB</name>
<geneLocation type="plasmid" evidence="9 10">
    <name>pROB02</name>
</geneLocation>
<dbReference type="Proteomes" id="UP000002212">
    <property type="component" value="Plasmid pROB02"/>
</dbReference>
<dbReference type="PATRIC" id="fig|632772.20.peg.8607"/>
<evidence type="ECO:0000256" key="7">
    <source>
        <dbReference type="SAM" id="Phobius"/>
    </source>
</evidence>
<dbReference type="GO" id="GO:0055085">
    <property type="term" value="P:transmembrane transport"/>
    <property type="evidence" value="ECO:0007669"/>
    <property type="project" value="InterPro"/>
</dbReference>
<evidence type="ECO:0000313" key="9">
    <source>
        <dbReference type="EMBL" id="BAH47230.1"/>
    </source>
</evidence>
<dbReference type="KEGG" id="rop:ROP_pROB02-02230"/>
<dbReference type="Pfam" id="PF00324">
    <property type="entry name" value="AA_permease"/>
    <property type="match status" value="1"/>
</dbReference>
<accession>C1BE27</accession>
<evidence type="ECO:0000256" key="4">
    <source>
        <dbReference type="ARBA" id="ARBA00022970"/>
    </source>
</evidence>
<feature type="transmembrane region" description="Helical" evidence="7">
    <location>
        <begin position="12"/>
        <end position="32"/>
    </location>
</feature>
<feature type="transmembrane region" description="Helical" evidence="7">
    <location>
        <begin position="53"/>
        <end position="77"/>
    </location>
</feature>
<protein>
    <submittedName>
        <fullName evidence="9">Hypothetical membrane protein</fullName>
    </submittedName>
</protein>
<evidence type="ECO:0000256" key="5">
    <source>
        <dbReference type="ARBA" id="ARBA00022989"/>
    </source>
</evidence>
<evidence type="ECO:0000256" key="6">
    <source>
        <dbReference type="ARBA" id="ARBA00023136"/>
    </source>
</evidence>
<dbReference type="EMBL" id="AP011117">
    <property type="protein sequence ID" value="BAH47230.1"/>
    <property type="molecule type" value="Genomic_DNA"/>
</dbReference>
<keyword evidence="4" id="KW-0029">Amino-acid transport</keyword>
<gene>
    <name evidence="9" type="ordered locus">ROP_pROB02-02230</name>
</gene>
<evidence type="ECO:0000259" key="8">
    <source>
        <dbReference type="Pfam" id="PF00324"/>
    </source>
</evidence>
<proteinExistence type="predicted"/>
<evidence type="ECO:0000256" key="2">
    <source>
        <dbReference type="ARBA" id="ARBA00022448"/>
    </source>
</evidence>
<evidence type="ECO:0000256" key="1">
    <source>
        <dbReference type="ARBA" id="ARBA00004141"/>
    </source>
</evidence>
<keyword evidence="6 7" id="KW-0472">Membrane</keyword>
<organism evidence="9 10">
    <name type="scientific">Rhodococcus opacus (strain B4)</name>
    <dbReference type="NCBI Taxonomy" id="632772"/>
    <lineage>
        <taxon>Bacteria</taxon>
        <taxon>Bacillati</taxon>
        <taxon>Actinomycetota</taxon>
        <taxon>Actinomycetes</taxon>
        <taxon>Mycobacteriales</taxon>
        <taxon>Nocardiaceae</taxon>
        <taxon>Rhodococcus</taxon>
    </lineage>
</organism>
<reference evidence="9 10" key="1">
    <citation type="journal article" date="2005" name="J. Biosci. Bioeng.">
        <title>Isolation and characterization of benzene-tolerant Rhodococcus opacus strains.</title>
        <authorList>
            <person name="Na K.S."/>
            <person name="Kuroda A."/>
            <person name="Takiguchi N."/>
            <person name="Ikeda T."/>
            <person name="Ohtake H."/>
            <person name="Kato J."/>
        </authorList>
    </citation>
    <scope>NUCLEOTIDE SEQUENCE [LARGE SCALE GENOMIC DNA]</scope>
    <source>
        <strain evidence="9 10">B4</strain>
        <plasmid evidence="9">pROB02</plasmid>
    </source>
</reference>
<dbReference type="InterPro" id="IPR004841">
    <property type="entry name" value="AA-permease/SLC12A_dom"/>
</dbReference>
<keyword evidence="9" id="KW-0614">Plasmid</keyword>
<sequence>MRTPWLSPETVFAFLLNASGATILMVYLMIALSQIKLRSSMSRDEVAQLKLKMWWFPTLSVLAAAGIVGVLVSMFYVESSRSQISLSVAALILALVAYQIRRRINPENPLAHNISDPAPHTITESSPG</sequence>
<keyword evidence="5 7" id="KW-1133">Transmembrane helix</keyword>